<dbReference type="EMBL" id="CP116394">
    <property type="protein sequence ID" value="WCE46404.1"/>
    <property type="molecule type" value="Genomic_DNA"/>
</dbReference>
<dbReference type="Proteomes" id="UP001211044">
    <property type="component" value="Chromosome"/>
</dbReference>
<protein>
    <submittedName>
        <fullName evidence="1">Uncharacterized protein</fullName>
    </submittedName>
</protein>
<sequence>MKDYRISESAKIRDFPAEYNDFTNMVTSNLVHHRDRLESVESLYKNLSHSKGGGDPYTATIEGTARQTTGVFTSVSWSKIQDLTKRQSTQYIGQVAQPFKPPSGWRFACFVIRSEPIAYAHTAYENKGSIYINLELIKPGAIDEIEIGWRLIKE</sequence>
<dbReference type="RefSeq" id="WP_271694648.1">
    <property type="nucleotide sequence ID" value="NZ_CP116394.1"/>
</dbReference>
<proteinExistence type="predicted"/>
<dbReference type="KEGG" id="wne:PIG85_01805"/>
<dbReference type="AlphaFoldDB" id="A0AB38XQF8"/>
<reference evidence="1" key="1">
    <citation type="submission" date="2023-01" db="EMBL/GenBank/DDBJ databases">
        <title>Comparative Genomic Analysis of the Clinically-Derived Winkia Strain NY0527 Provides Evidence into the Taxonomic Reassignment of Winkia neuii and Characterizes Their Virulence Traits.</title>
        <authorList>
            <person name="Cai X."/>
            <person name="Peng Y."/>
            <person name="Li M."/>
            <person name="Qiu Y."/>
            <person name="Wang Y."/>
            <person name="Xu L."/>
            <person name="Hou Q."/>
        </authorList>
    </citation>
    <scope>NUCLEOTIDE SEQUENCE</scope>
    <source>
        <strain evidence="1">NY0527</strain>
    </source>
</reference>
<gene>
    <name evidence="1" type="ORF">PIG85_01805</name>
</gene>
<evidence type="ECO:0000313" key="2">
    <source>
        <dbReference type="Proteomes" id="UP001211044"/>
    </source>
</evidence>
<name>A0AB38XQF8_9ACTO</name>
<accession>A0AB38XQF8</accession>
<evidence type="ECO:0000313" key="1">
    <source>
        <dbReference type="EMBL" id="WCE46404.1"/>
    </source>
</evidence>
<organism evidence="1 2">
    <name type="scientific">Winkia neuii subsp. anitrata</name>
    <dbReference type="NCBI Taxonomy" id="29318"/>
    <lineage>
        <taxon>Bacteria</taxon>
        <taxon>Bacillati</taxon>
        <taxon>Actinomycetota</taxon>
        <taxon>Actinomycetes</taxon>
        <taxon>Actinomycetales</taxon>
        <taxon>Actinomycetaceae</taxon>
        <taxon>Winkia</taxon>
    </lineage>
</organism>